<accession>A0A7Y2L8Z4</accession>
<proteinExistence type="predicted"/>
<feature type="domain" description="NurA" evidence="1">
    <location>
        <begin position="65"/>
        <end position="336"/>
    </location>
</feature>
<gene>
    <name evidence="2" type="ORF">HKI81_11940</name>
</gene>
<evidence type="ECO:0000259" key="1">
    <source>
        <dbReference type="SMART" id="SM00933"/>
    </source>
</evidence>
<evidence type="ECO:0000313" key="2">
    <source>
        <dbReference type="EMBL" id="NNG67892.1"/>
    </source>
</evidence>
<organism evidence="2 3">
    <name type="scientific">Caldanaerobacter subterraneus</name>
    <dbReference type="NCBI Taxonomy" id="911092"/>
    <lineage>
        <taxon>Bacteria</taxon>
        <taxon>Bacillati</taxon>
        <taxon>Bacillota</taxon>
        <taxon>Clostridia</taxon>
        <taxon>Thermoanaerobacterales</taxon>
        <taxon>Thermoanaerobacteraceae</taxon>
        <taxon>Caldanaerobacter</taxon>
    </lineage>
</organism>
<protein>
    <submittedName>
        <fullName evidence="2">DNA double-strand break repair nuclease NurA</fullName>
    </submittedName>
</protein>
<evidence type="ECO:0000313" key="3">
    <source>
        <dbReference type="Proteomes" id="UP000529861"/>
    </source>
</evidence>
<dbReference type="AlphaFoldDB" id="A0A7Y2L8Z4"/>
<dbReference type="Pfam" id="PF09376">
    <property type="entry name" value="NurA"/>
    <property type="match status" value="1"/>
</dbReference>
<dbReference type="SMART" id="SM00933">
    <property type="entry name" value="NurA"/>
    <property type="match status" value="1"/>
</dbReference>
<dbReference type="RefSeq" id="WP_170271613.1">
    <property type="nucleotide sequence ID" value="NZ_JABEQB010000045.1"/>
</dbReference>
<dbReference type="EMBL" id="JABEQB010000045">
    <property type="protein sequence ID" value="NNG67892.1"/>
    <property type="molecule type" value="Genomic_DNA"/>
</dbReference>
<dbReference type="Proteomes" id="UP000529861">
    <property type="component" value="Unassembled WGS sequence"/>
</dbReference>
<dbReference type="InterPro" id="IPR018977">
    <property type="entry name" value="NurA_domain"/>
</dbReference>
<sequence length="379" mass="43290">MEEQSVFSELPEALVEEMLEKSNQIGEEILLMFKELKEKKKEIREQLQKSGMLKNDRELEFPQPPTTCGVDGSYAIEKLMAMDLVGCAAVAVEGLTPPFETRHWEAPKHLTFMAHEKRDDDTPSIVRGIMIQMELELAVNAPHDIVMLDGSFTTPIIYMNQAVTKAKEKNTDIIEELIKRFESFLMAYRTVLEASKSDKIWVSLPKYTTRQELGKSLGWASHYDDRALMTFILSAGEYTTPIPLEKPIGKWHLASPKDDQKLDRVIDEITSLLEKIHVVYYKPHSWMPALRLEIPSSVATNKSRLSILFQGLRYQCGTAGIMEPYPLFMADRMVKHLGSAMPAFRQASTRRIIELYDEKDFSEIFFTMHGYRTEGGSLG</sequence>
<comment type="caution">
    <text evidence="2">The sequence shown here is derived from an EMBL/GenBank/DDBJ whole genome shotgun (WGS) entry which is preliminary data.</text>
</comment>
<name>A0A7Y2L8Z4_9THEO</name>
<reference evidence="2 3" key="1">
    <citation type="submission" date="2020-04" db="EMBL/GenBank/DDBJ databases">
        <title>Draft genome sequence of Caldanaerobacter sunterraneus. strain 1523vc isolated from Griffin hot spring, Kamchatka, Russia.</title>
        <authorList>
            <person name="Toshchakov S.V."/>
            <person name="Podosokorskaya O.A."/>
            <person name="Kublanov I.V."/>
            <person name="Korzhenkov A."/>
            <person name="Patrushev M.V."/>
        </authorList>
    </citation>
    <scope>NUCLEOTIDE SEQUENCE [LARGE SCALE GENOMIC DNA]</scope>
    <source>
        <strain evidence="2 3">1523vc</strain>
    </source>
</reference>